<feature type="region of interest" description="Disordered" evidence="4">
    <location>
        <begin position="1515"/>
        <end position="1585"/>
    </location>
</feature>
<keyword evidence="3" id="KW-0206">Cytoskeleton</keyword>
<feature type="compositionally biased region" description="Polar residues" evidence="4">
    <location>
        <begin position="2034"/>
        <end position="2046"/>
    </location>
</feature>
<feature type="region of interest" description="Disordered" evidence="4">
    <location>
        <begin position="1110"/>
        <end position="1159"/>
    </location>
</feature>
<feature type="region of interest" description="Disordered" evidence="4">
    <location>
        <begin position="280"/>
        <end position="342"/>
    </location>
</feature>
<organism evidence="6 7">
    <name type="scientific">Leptobrachium leishanense</name>
    <name type="common">Leishan spiny toad</name>
    <dbReference type="NCBI Taxonomy" id="445787"/>
    <lineage>
        <taxon>Eukaryota</taxon>
        <taxon>Metazoa</taxon>
        <taxon>Chordata</taxon>
        <taxon>Craniata</taxon>
        <taxon>Vertebrata</taxon>
        <taxon>Euteleostomi</taxon>
        <taxon>Amphibia</taxon>
        <taxon>Batrachia</taxon>
        <taxon>Anura</taxon>
        <taxon>Pelobatoidea</taxon>
        <taxon>Megophryidae</taxon>
        <taxon>Leptobrachium</taxon>
    </lineage>
</organism>
<feature type="compositionally biased region" description="Basic and acidic residues" evidence="4">
    <location>
        <begin position="1559"/>
        <end position="1570"/>
    </location>
</feature>
<feature type="compositionally biased region" description="Low complexity" evidence="4">
    <location>
        <begin position="545"/>
        <end position="561"/>
    </location>
</feature>
<feature type="region of interest" description="Disordered" evidence="4">
    <location>
        <begin position="2479"/>
        <end position="2553"/>
    </location>
</feature>
<keyword evidence="7" id="KW-1185">Reference proteome</keyword>
<feature type="region of interest" description="Disordered" evidence="4">
    <location>
        <begin position="611"/>
        <end position="630"/>
    </location>
</feature>
<feature type="region of interest" description="Disordered" evidence="4">
    <location>
        <begin position="1180"/>
        <end position="1216"/>
    </location>
</feature>
<feature type="region of interest" description="Disordered" evidence="4">
    <location>
        <begin position="902"/>
        <end position="949"/>
    </location>
</feature>
<feature type="region of interest" description="Disordered" evidence="4">
    <location>
        <begin position="661"/>
        <end position="743"/>
    </location>
</feature>
<feature type="compositionally biased region" description="Basic and acidic residues" evidence="4">
    <location>
        <begin position="1988"/>
        <end position="2003"/>
    </location>
</feature>
<dbReference type="GO" id="GO:0046599">
    <property type="term" value="P:regulation of centriole replication"/>
    <property type="evidence" value="ECO:0007669"/>
    <property type="project" value="TreeGrafter"/>
</dbReference>
<dbReference type="GO" id="GO:0005813">
    <property type="term" value="C:centrosome"/>
    <property type="evidence" value="ECO:0007669"/>
    <property type="project" value="UniProtKB-SubCell"/>
</dbReference>
<evidence type="ECO:0000313" key="7">
    <source>
        <dbReference type="Proteomes" id="UP000694569"/>
    </source>
</evidence>
<feature type="region of interest" description="Disordered" evidence="4">
    <location>
        <begin position="1660"/>
        <end position="1776"/>
    </location>
</feature>
<feature type="compositionally biased region" description="Polar residues" evidence="4">
    <location>
        <begin position="1110"/>
        <end position="1119"/>
    </location>
</feature>
<feature type="region of interest" description="Disordered" evidence="4">
    <location>
        <begin position="409"/>
        <end position="475"/>
    </location>
</feature>
<dbReference type="Ensembl" id="ENSLLET00000027016.1">
    <property type="protein sequence ID" value="ENSLLEP00000026019.1"/>
    <property type="gene ID" value="ENSLLEG00000016505.1"/>
</dbReference>
<feature type="domain" description="ALMS motif" evidence="5">
    <location>
        <begin position="2441"/>
        <end position="2561"/>
    </location>
</feature>
<feature type="compositionally biased region" description="Polar residues" evidence="4">
    <location>
        <begin position="514"/>
        <end position="540"/>
    </location>
</feature>
<dbReference type="Pfam" id="PF15309">
    <property type="entry name" value="ALMS_motif"/>
    <property type="match status" value="1"/>
</dbReference>
<feature type="region of interest" description="Disordered" evidence="4">
    <location>
        <begin position="1352"/>
        <end position="1375"/>
    </location>
</feature>
<feature type="compositionally biased region" description="Basic and acidic residues" evidence="4">
    <location>
        <begin position="2096"/>
        <end position="2134"/>
    </location>
</feature>
<feature type="compositionally biased region" description="Basic and acidic residues" evidence="4">
    <location>
        <begin position="1539"/>
        <end position="1552"/>
    </location>
</feature>
<comment type="subcellular location">
    <subcellularLocation>
        <location evidence="1">Cytoplasm</location>
        <location evidence="1">Cytoskeleton</location>
        <location evidence="1">Microtubule organizing center</location>
        <location evidence="1">Centrosome</location>
    </subcellularLocation>
</comment>
<dbReference type="Proteomes" id="UP000694569">
    <property type="component" value="Unplaced"/>
</dbReference>
<feature type="region of interest" description="Disordered" evidence="4">
    <location>
        <begin position="1807"/>
        <end position="2046"/>
    </location>
</feature>
<feature type="region of interest" description="Disordered" evidence="4">
    <location>
        <begin position="1"/>
        <end position="48"/>
    </location>
</feature>
<feature type="compositionally biased region" description="Basic and acidic residues" evidence="4">
    <location>
        <begin position="671"/>
        <end position="684"/>
    </location>
</feature>
<feature type="compositionally biased region" description="Polar residues" evidence="4">
    <location>
        <begin position="906"/>
        <end position="921"/>
    </location>
</feature>
<dbReference type="GO" id="GO:0005829">
    <property type="term" value="C:cytosol"/>
    <property type="evidence" value="ECO:0007669"/>
    <property type="project" value="TreeGrafter"/>
</dbReference>
<feature type="compositionally biased region" description="Basic and acidic residues" evidence="4">
    <location>
        <begin position="409"/>
        <end position="447"/>
    </location>
</feature>
<feature type="compositionally biased region" description="Basic and acidic residues" evidence="4">
    <location>
        <begin position="1914"/>
        <end position="1934"/>
    </location>
</feature>
<feature type="region of interest" description="Disordered" evidence="4">
    <location>
        <begin position="2255"/>
        <end position="2291"/>
    </location>
</feature>
<reference evidence="6" key="1">
    <citation type="submission" date="2025-08" db="UniProtKB">
        <authorList>
            <consortium name="Ensembl"/>
        </authorList>
    </citation>
    <scope>IDENTIFICATION</scope>
</reference>
<name>A0A8C5PPI1_9ANUR</name>
<feature type="region of interest" description="Disordered" evidence="4">
    <location>
        <begin position="195"/>
        <end position="218"/>
    </location>
</feature>
<feature type="compositionally biased region" description="Polar residues" evidence="4">
    <location>
        <begin position="1719"/>
        <end position="1735"/>
    </location>
</feature>
<evidence type="ECO:0000256" key="3">
    <source>
        <dbReference type="ARBA" id="ARBA00023212"/>
    </source>
</evidence>
<dbReference type="PANTHER" id="PTHR21553:SF22">
    <property type="entry name" value="CENTROSOME-ASSOCIATED PROTEIN ALMS1"/>
    <property type="match status" value="1"/>
</dbReference>
<feature type="compositionally biased region" description="Basic and acidic residues" evidence="4">
    <location>
        <begin position="1"/>
        <end position="10"/>
    </location>
</feature>
<evidence type="ECO:0000256" key="4">
    <source>
        <dbReference type="SAM" id="MobiDB-lite"/>
    </source>
</evidence>
<proteinExistence type="predicted"/>
<reference evidence="6" key="2">
    <citation type="submission" date="2025-09" db="UniProtKB">
        <authorList>
            <consortium name="Ensembl"/>
        </authorList>
    </citation>
    <scope>IDENTIFICATION</scope>
</reference>
<evidence type="ECO:0000256" key="2">
    <source>
        <dbReference type="ARBA" id="ARBA00022490"/>
    </source>
</evidence>
<dbReference type="InterPro" id="IPR029299">
    <property type="entry name" value="ALMS_motif"/>
</dbReference>
<evidence type="ECO:0000256" key="1">
    <source>
        <dbReference type="ARBA" id="ARBA00004300"/>
    </source>
</evidence>
<feature type="compositionally biased region" description="Low complexity" evidence="4">
    <location>
        <begin position="2189"/>
        <end position="2199"/>
    </location>
</feature>
<evidence type="ECO:0000313" key="6">
    <source>
        <dbReference type="Ensembl" id="ENSLLEP00000026019.1"/>
    </source>
</evidence>
<sequence>MEGSERERGDPVTPIATTPPASRLGVLEDLQSQSSSPGTHISSTSGVSLGEAIRHSASQGMESWYRLPAEEDVSGFSPQSCDAFLAAAEDTELPTMEEGALPAGKGAARSVLLEMQDSVLSPCLPLLTSASAQVTKYFDETLYQQTDMEFAPLRGSLDMSGFPGQPPLQMSDAVALASKEASEISVGESISLSEPVAAHGDGGGASLCTPSESPRTDFAELSSHPIREAVIPKFGNLNADSLDELDRMSNSGDGSFLDSSVPAPVLIELLEKEVRLSGSSESSSRCSSLQAIPSKEGENIGDPLDDVPRVQTHNLSSPPTISDPSVKEDYPGQPDGEIFKDSSEIDFFSADAMEDFERRSSEFSVSDRLRHSGITVRTSLRQSSEPGNADLQKQLCTEIQQRYEDKELVKASERLKEEDLARQTRSETPPEPHRDETTVIGQSREELMISSNGSIERGHKDTGISPSDSFPAGEASFTGRLVKPISQSTPGASAADNVKRKLTDRLMEIKAKLTGSQMSLNEEPSISPSRGVTEVASTDQGCFASSDSQRSPSPQRRRIQSLPSLNYIEKVGSWNTNQSFDALVLRGAKGMSPKKKAFNAVADSLNRMLSKQVSTASPRRGPSASFTGASSMTNLNVNVKESSVDSPLSRSQSYNSVIAVNTENARQGPEGVKEPLLSDERDRSVSVQNCETVEDGNTRSLDPLVADAEGKTKDLEDDQLSGGDVETRPAVSAAPPTSTVTTESLARHDVGGLGHFSDVSLDNDLSSSSHSSEPVHQLSMDSAAAASLHSLTSLEVDNFVPYWSPAHASLQKEIDIEERIPTYLRNLGIAQSPTTILTPFTPKGPIREPEFSPSELRTIKGSTATPTKSTRLSEGGSQSAVNISQSSIYSTASTVSVSIPMGSEVGQVSPSPTEISPSFKTRSAADPPVTQPDTNSDQATNVLPHPPIENCKRTTEFVSAELELHDVHETHHVSPGLQPEAEDHADLTLKHVKKLIGQFDSRDVLPDRSLLHSVEESPFHFRSKVSEIEQTTVSTNDSFVGSKTLKEIRQLLAEADTVGLDGSGAMFPQLKDVYDQPLVLKLGFDDSLKSNGLLDRSTSSLDHLVQNMSWDDSLNTSDDSTVRGDPGHAGTTWDNSSIHKDPRIHSHHAQGHADNHMHLEDPHSFHKVLVRSEPEGFKKGVDSLTVYDEQTREETGSDKTSPQGSSGDGGYNKDLLGTMTGAARGLEQAMASAGYIPVREDVPESDDSSADSLAARVMSLLRSNPPLARTAPCPEEDEPRLRGSLKLKLAAQPSLPDTELNEDDRRRIEEIKRELLEGAKAIGSTKDPLVSAFEVDHLRPWARADQSRLQTVPPPVTVQSHGVLLGSTSQPTPTIDAGERTCHSAALTSRPVPAGQALRTPELPLSGYIAAINQASSRKATGLDNQSDAQLDDLLLKPSEETNKPISSITFSSRKRLSPLLSSIGSEKGDQELFVKAEGWRSPFASSTMDQREATKASDFNFRSNEVINVNFQQITPESRSPAHRDAEVSDPSATVYSEGHRKTPCDGDDHQPSLSFAVDKHDVQDDNLRGDSITGPSSRQTPIDRLMDTGLACHDLSMVGRYRAGGPSPGLKDIDGASPQSSLIFIGQSREGRPSQSSSDELNVASSPGMKALSGIHVKISPQQDGCKQAGVLDHSKAGREITSPAPQRSDATPSAEDEGRAPEHAAVAGRTRMALSDATTQITTESPEKTTFSAEIYIDSSKRHEEPERPSNLKARGTPEQQPAPHRPIPYLSRATDQPLLLPYRPPGSPELYYVPYFDGVSHVSTTSTVESSHPGSNDAVSPKFPSDVLGSAAFPRHAQGIYSKSRLPDTTGKETLSAGFSSDSVLPRKLQPPYAPDMTRSSPPAPEYQFGSFVELPSGSLHQKRSSSGQKPKDKADRFMEKRVASLRPEDEFLPLKPELDHYPERRPNAQRTPRHKAHHEEPAGTQTKRGAECTGINATCVTRRSPDIEKPLDFSDKSTKPQPSSQRGERNARGTLSSSALPAGHKISQHIGSTSNQSAVSNHSLDDLWARFTDRRRSPLSETSNKLEISLVERLDRLARLLQGSPSQSLVSEKDHLEEIREEPEREDHDRRWGSEKAGERVHHGKREEEPGYTGLDETEIPLQPRGRTRRQALYEESVSDGSVTSDVTPAVRNSGTETATQTCSEATVESATSSSVSTIDTVRLIRAFGPERVRPSSKLSKLYNAISLQKERTEGKPKKSGRQPAAIERALQERSEYPPGHTQVDLSSTSSSSWKPSPALRHKRSRKFLNKGIQAGDLEIVTSATRRNTRDVGTTFPSPRGEGQKVRSESTVGRNEGRSRNEDIVAQRGKNSKMHLPNGLSWFVPADILKSDSRKENVSGLKAGPALAWYEPVTSTKPWREPLREKHLQEQLPWNLLSRSHLPTEASTKPLAPFIKVTLQEFLETRRPDFIFRSGERVKRLQLLAKERKLQSEFQGERDKLFNQPERRRGGSDERMKPHKASRAAPSERAIPRKEMVQRSKRMYEQLPEVRKKKEDDKRRSEYESHRLKAHLFRKDQRPHVSSDSWQWMSSVWHS</sequence>
<accession>A0A8C5PPI1</accession>
<feature type="compositionally biased region" description="Low complexity" evidence="4">
    <location>
        <begin position="31"/>
        <end position="46"/>
    </location>
</feature>
<evidence type="ECO:0000259" key="5">
    <source>
        <dbReference type="Pfam" id="PF15309"/>
    </source>
</evidence>
<feature type="compositionally biased region" description="Basic and acidic residues" evidence="4">
    <location>
        <begin position="1941"/>
        <end position="1951"/>
    </location>
</feature>
<feature type="region of interest" description="Disordered" evidence="4">
    <location>
        <begin position="2314"/>
        <end position="2344"/>
    </location>
</feature>
<feature type="compositionally biased region" description="Polar residues" evidence="4">
    <location>
        <begin position="311"/>
        <end position="323"/>
    </location>
</feature>
<keyword evidence="2" id="KW-0963">Cytoplasm</keyword>
<dbReference type="GO" id="GO:0005814">
    <property type="term" value="C:centriole"/>
    <property type="evidence" value="ECO:0007669"/>
    <property type="project" value="TreeGrafter"/>
</dbReference>
<protein>
    <recommendedName>
        <fullName evidence="5">ALMS motif domain-containing protein</fullName>
    </recommendedName>
</protein>
<feature type="region of interest" description="Disordered" evidence="4">
    <location>
        <begin position="513"/>
        <end position="561"/>
    </location>
</feature>
<feature type="compositionally biased region" description="Basic and acidic residues" evidence="4">
    <location>
        <begin position="2479"/>
        <end position="2501"/>
    </location>
</feature>
<feature type="region of interest" description="Disordered" evidence="4">
    <location>
        <begin position="2090"/>
        <end position="2199"/>
    </location>
</feature>
<feature type="compositionally biased region" description="Polar residues" evidence="4">
    <location>
        <begin position="931"/>
        <end position="941"/>
    </location>
</feature>
<dbReference type="GeneTree" id="ENSGT00940000153123"/>
<feature type="compositionally biased region" description="Low complexity" evidence="4">
    <location>
        <begin position="1807"/>
        <end position="1816"/>
    </location>
</feature>
<dbReference type="OrthoDB" id="6163239at2759"/>
<feature type="compositionally biased region" description="Low complexity" evidence="4">
    <location>
        <begin position="2164"/>
        <end position="2173"/>
    </location>
</feature>
<dbReference type="PANTHER" id="PTHR21553">
    <property type="entry name" value="ALMS1-RELATED"/>
    <property type="match status" value="1"/>
</dbReference>
<feature type="compositionally biased region" description="Basic and acidic residues" evidence="4">
    <location>
        <begin position="1742"/>
        <end position="1753"/>
    </location>
</feature>
<feature type="region of interest" description="Disordered" evidence="4">
    <location>
        <begin position="860"/>
        <end position="882"/>
    </location>
</feature>
<dbReference type="GO" id="GO:0008017">
    <property type="term" value="F:microtubule binding"/>
    <property type="evidence" value="ECO:0007669"/>
    <property type="project" value="TreeGrafter"/>
</dbReference>
<feature type="compositionally biased region" description="Polar residues" evidence="4">
    <location>
        <begin position="2176"/>
        <end position="2188"/>
    </location>
</feature>
<feature type="compositionally biased region" description="Basic and acidic residues" evidence="4">
    <location>
        <begin position="2515"/>
        <end position="2553"/>
    </location>
</feature>